<evidence type="ECO:0000259" key="12">
    <source>
        <dbReference type="Pfam" id="PF00278"/>
    </source>
</evidence>
<dbReference type="InterPro" id="IPR002433">
    <property type="entry name" value="Orn_de-COase"/>
</dbReference>
<evidence type="ECO:0000256" key="8">
    <source>
        <dbReference type="ARBA" id="ARBA00037173"/>
    </source>
</evidence>
<evidence type="ECO:0000256" key="11">
    <source>
        <dbReference type="RuleBase" id="RU003737"/>
    </source>
</evidence>
<sequence length="404" mass="45046">MSINKIVIEMEAGYDFRNGDDRIQVVPKEKDAWSVIREVTQNGYREDAFYICDINDVISQYKKWKITMPRVEPHYAVKCNATKAVLESLAALGAGFDCASKEEIRKVQALGVSPNRIIFANPAKKASHIKYAAEVGVSTMTFDSKNELMVLRIRYDDLSATYVLGNKYGCDPKTEALDILRVARSLDIKVIGVSFHVGSGSKDTTIYAKAIEAARYVFDVAENLGFNFNFLDIGGGFPGGKTKDFYEIGRSINKALEMYFPDPSIRIISEPGRYFVTSAFTLLSNIHSIKEGVEVDPTTGKSQTLQMYYLDVSVYGAFITVLTDEFYQPKALNGSKHSRNYPSIVWGATCDGVDKIAHNVLLPELNIGDWIVFEEAGAYTLSIACEFNGFPVPDVHCIIDEENW</sequence>
<dbReference type="Proteomes" id="UP001162164">
    <property type="component" value="Unassembled WGS sequence"/>
</dbReference>
<keyword evidence="15" id="KW-1185">Reference proteome</keyword>
<dbReference type="PROSITE" id="PS00878">
    <property type="entry name" value="ODR_DC_2_1"/>
    <property type="match status" value="1"/>
</dbReference>
<evidence type="ECO:0000256" key="4">
    <source>
        <dbReference type="ARBA" id="ARBA00023115"/>
    </source>
</evidence>
<comment type="cofactor">
    <cofactor evidence="1">
        <name>pyridoxal 5'-phosphate</name>
        <dbReference type="ChEBI" id="CHEBI:597326"/>
    </cofactor>
</comment>
<dbReference type="PANTHER" id="PTHR11482">
    <property type="entry name" value="ARGININE/DIAMINOPIMELATE/ORNITHINE DECARBOXYLASE"/>
    <property type="match status" value="1"/>
</dbReference>
<dbReference type="InterPro" id="IPR022643">
    <property type="entry name" value="De-COase2_C"/>
</dbReference>
<organism evidence="14 15">
    <name type="scientific">Molorchus minor</name>
    <dbReference type="NCBI Taxonomy" id="1323400"/>
    <lineage>
        <taxon>Eukaryota</taxon>
        <taxon>Metazoa</taxon>
        <taxon>Ecdysozoa</taxon>
        <taxon>Arthropoda</taxon>
        <taxon>Hexapoda</taxon>
        <taxon>Insecta</taxon>
        <taxon>Pterygota</taxon>
        <taxon>Neoptera</taxon>
        <taxon>Endopterygota</taxon>
        <taxon>Coleoptera</taxon>
        <taxon>Polyphaga</taxon>
        <taxon>Cucujiformia</taxon>
        <taxon>Chrysomeloidea</taxon>
        <taxon>Cerambycidae</taxon>
        <taxon>Lamiinae</taxon>
        <taxon>Monochamini</taxon>
        <taxon>Molorchus</taxon>
    </lineage>
</organism>
<evidence type="ECO:0000256" key="10">
    <source>
        <dbReference type="ARBA" id="ARBA00049127"/>
    </source>
</evidence>
<comment type="caution">
    <text evidence="14">The sequence shown here is derived from an EMBL/GenBank/DDBJ whole genome shotgun (WGS) entry which is preliminary data.</text>
</comment>
<comment type="function">
    <text evidence="8">Catalyzes the first and rate-limiting step of polyamine biosynthesis that converts ornithine into putrescine, which is the precursor for the polyamines, spermidine and spermine. Polyamines are essential for cell proliferation and are implicated in cellular processes, ranging from DNA replication to apoptosis.</text>
</comment>
<dbReference type="Pfam" id="PF02784">
    <property type="entry name" value="Orn_Arg_deC_N"/>
    <property type="match status" value="1"/>
</dbReference>
<dbReference type="Pfam" id="PF00278">
    <property type="entry name" value="Orn_DAP_Arg_deC"/>
    <property type="match status" value="1"/>
</dbReference>
<evidence type="ECO:0000313" key="14">
    <source>
        <dbReference type="EMBL" id="KAJ8978822.1"/>
    </source>
</evidence>
<dbReference type="Gene3D" id="3.20.20.10">
    <property type="entry name" value="Alanine racemase"/>
    <property type="match status" value="1"/>
</dbReference>
<keyword evidence="4" id="KW-0620">Polyamine biosynthesis</keyword>
<keyword evidence="5" id="KW-0456">Lyase</keyword>
<keyword evidence="3" id="KW-0663">Pyridoxal phosphate</keyword>
<dbReference type="InterPro" id="IPR029066">
    <property type="entry name" value="PLP-binding_barrel"/>
</dbReference>
<evidence type="ECO:0000256" key="3">
    <source>
        <dbReference type="ARBA" id="ARBA00022898"/>
    </source>
</evidence>
<evidence type="ECO:0000259" key="13">
    <source>
        <dbReference type="Pfam" id="PF02784"/>
    </source>
</evidence>
<reference evidence="14" key="1">
    <citation type="journal article" date="2023" name="Insect Mol. Biol.">
        <title>Genome sequencing provides insights into the evolution of gene families encoding plant cell wall-degrading enzymes in longhorned beetles.</title>
        <authorList>
            <person name="Shin N.R."/>
            <person name="Okamura Y."/>
            <person name="Kirsch R."/>
            <person name="Pauchet Y."/>
        </authorList>
    </citation>
    <scope>NUCLEOTIDE SEQUENCE</scope>
    <source>
        <strain evidence="14">MMC_N1</strain>
    </source>
</reference>
<proteinExistence type="inferred from homology"/>
<comment type="similarity">
    <text evidence="2 11">Belongs to the Orn/Lys/Arg decarboxylase class-II family.</text>
</comment>
<dbReference type="EMBL" id="JAPWTJ010000400">
    <property type="protein sequence ID" value="KAJ8978822.1"/>
    <property type="molecule type" value="Genomic_DNA"/>
</dbReference>
<comment type="subunit">
    <text evidence="9">Homodimer. Only the dimer is catalytically active, as the active sites are constructed of residues from both monomers.</text>
</comment>
<dbReference type="InterPro" id="IPR000183">
    <property type="entry name" value="Orn/DAP/Arg_de-COase"/>
</dbReference>
<evidence type="ECO:0000256" key="1">
    <source>
        <dbReference type="ARBA" id="ARBA00001933"/>
    </source>
</evidence>
<feature type="domain" description="Orn/DAP/Arg decarboxylase 2 C-terminal" evidence="12">
    <location>
        <begin position="50"/>
        <end position="377"/>
    </location>
</feature>
<evidence type="ECO:0000256" key="2">
    <source>
        <dbReference type="ARBA" id="ARBA00008872"/>
    </source>
</evidence>
<evidence type="ECO:0000313" key="15">
    <source>
        <dbReference type="Proteomes" id="UP001162164"/>
    </source>
</evidence>
<evidence type="ECO:0000256" key="9">
    <source>
        <dbReference type="ARBA" id="ARBA00046672"/>
    </source>
</evidence>
<evidence type="ECO:0000256" key="6">
    <source>
        <dbReference type="ARBA" id="ARBA00034115"/>
    </source>
</evidence>
<dbReference type="SUPFAM" id="SSF51419">
    <property type="entry name" value="PLP-binding barrel"/>
    <property type="match status" value="1"/>
</dbReference>
<comment type="catalytic activity">
    <reaction evidence="10">
        <text>L-ornithine + H(+) = putrescine + CO2</text>
        <dbReference type="Rhea" id="RHEA:22964"/>
        <dbReference type="ChEBI" id="CHEBI:15378"/>
        <dbReference type="ChEBI" id="CHEBI:16526"/>
        <dbReference type="ChEBI" id="CHEBI:46911"/>
        <dbReference type="ChEBI" id="CHEBI:326268"/>
        <dbReference type="EC" id="4.1.1.17"/>
    </reaction>
</comment>
<dbReference type="Gene3D" id="2.40.37.10">
    <property type="entry name" value="Lyase, Ornithine Decarboxylase, Chain A, domain 1"/>
    <property type="match status" value="1"/>
</dbReference>
<comment type="pathway">
    <text evidence="6">Amine and polyamine biosynthesis; putrescine biosynthesis via L-ornithine pathway; putrescine from L-ornithine: step 1/1.</text>
</comment>
<dbReference type="EC" id="4.1.1.17" evidence="7"/>
<name>A0ABQ9JLN6_9CUCU</name>
<accession>A0ABQ9JLN6</accession>
<dbReference type="PRINTS" id="PR01179">
    <property type="entry name" value="ODADCRBXLASE"/>
</dbReference>
<evidence type="ECO:0000256" key="5">
    <source>
        <dbReference type="ARBA" id="ARBA00023239"/>
    </source>
</evidence>
<feature type="domain" description="Orn/DAP/Arg decarboxylase 2 N-terminal" evidence="13">
    <location>
        <begin position="56"/>
        <end position="276"/>
    </location>
</feature>
<dbReference type="CDD" id="cd00622">
    <property type="entry name" value="PLPDE_III_ODC"/>
    <property type="match status" value="1"/>
</dbReference>
<evidence type="ECO:0000256" key="7">
    <source>
        <dbReference type="ARBA" id="ARBA00034138"/>
    </source>
</evidence>
<dbReference type="InterPro" id="IPR022653">
    <property type="entry name" value="De-COase2_pyr-phos_BS"/>
</dbReference>
<dbReference type="PRINTS" id="PR01182">
    <property type="entry name" value="ORNDCRBXLASE"/>
</dbReference>
<dbReference type="PANTHER" id="PTHR11482:SF6">
    <property type="entry name" value="ORNITHINE DECARBOXYLASE 1-RELATED"/>
    <property type="match status" value="1"/>
</dbReference>
<protein>
    <recommendedName>
        <fullName evidence="7">ornithine decarboxylase</fullName>
        <ecNumber evidence="7">4.1.1.17</ecNumber>
    </recommendedName>
</protein>
<dbReference type="InterPro" id="IPR022644">
    <property type="entry name" value="De-COase2_N"/>
</dbReference>
<dbReference type="InterPro" id="IPR009006">
    <property type="entry name" value="Ala_racemase/Decarboxylase_C"/>
</dbReference>
<gene>
    <name evidence="14" type="ORF">NQ317_018913</name>
</gene>
<dbReference type="SUPFAM" id="SSF50621">
    <property type="entry name" value="Alanine racemase C-terminal domain-like"/>
    <property type="match status" value="1"/>
</dbReference>